<evidence type="ECO:0000259" key="9">
    <source>
        <dbReference type="PROSITE" id="PS50262"/>
    </source>
</evidence>
<keyword evidence="4" id="KW-0297">G-protein coupled receptor</keyword>
<reference evidence="10" key="1">
    <citation type="submission" date="2025-08" db="UniProtKB">
        <authorList>
            <consortium name="Ensembl"/>
        </authorList>
    </citation>
    <scope>IDENTIFICATION</scope>
</reference>
<feature type="transmembrane region" description="Helical" evidence="8">
    <location>
        <begin position="120"/>
        <end position="145"/>
    </location>
</feature>
<evidence type="ECO:0000256" key="4">
    <source>
        <dbReference type="ARBA" id="ARBA00023040"/>
    </source>
</evidence>
<keyword evidence="7" id="KW-0807">Transducer</keyword>
<feature type="transmembrane region" description="Helical" evidence="8">
    <location>
        <begin position="41"/>
        <end position="59"/>
    </location>
</feature>
<keyword evidence="5 8" id="KW-0472">Membrane</keyword>
<feature type="transmembrane region" description="Helical" evidence="8">
    <location>
        <begin position="157"/>
        <end position="176"/>
    </location>
</feature>
<keyword evidence="11" id="KW-1185">Reference proteome</keyword>
<evidence type="ECO:0000256" key="1">
    <source>
        <dbReference type="ARBA" id="ARBA00004141"/>
    </source>
</evidence>
<comment type="subcellular location">
    <subcellularLocation>
        <location evidence="1">Membrane</location>
        <topology evidence="1">Multi-pass membrane protein</topology>
    </subcellularLocation>
</comment>
<name>A0A3Q4HZT7_NEOBR</name>
<accession>A0A3Q4HZT7</accession>
<keyword evidence="3 8" id="KW-1133">Transmembrane helix</keyword>
<dbReference type="InterPro" id="IPR050125">
    <property type="entry name" value="GPCR_opsins"/>
</dbReference>
<evidence type="ECO:0000313" key="11">
    <source>
        <dbReference type="Proteomes" id="UP000261580"/>
    </source>
</evidence>
<reference evidence="10" key="2">
    <citation type="submission" date="2025-09" db="UniProtKB">
        <authorList>
            <consortium name="Ensembl"/>
        </authorList>
    </citation>
    <scope>IDENTIFICATION</scope>
</reference>
<protein>
    <submittedName>
        <fullName evidence="10">Si:dkey-9i23.8</fullName>
    </submittedName>
</protein>
<dbReference type="GO" id="GO:0004930">
    <property type="term" value="F:G protein-coupled receptor activity"/>
    <property type="evidence" value="ECO:0007669"/>
    <property type="project" value="UniProtKB-KW"/>
</dbReference>
<dbReference type="InterPro" id="IPR017452">
    <property type="entry name" value="GPCR_Rhodpsn_7TM"/>
</dbReference>
<evidence type="ECO:0000256" key="2">
    <source>
        <dbReference type="ARBA" id="ARBA00022692"/>
    </source>
</evidence>
<keyword evidence="2 8" id="KW-0812">Transmembrane</keyword>
<organism evidence="10 11">
    <name type="scientific">Neolamprologus brichardi</name>
    <name type="common">Fairy cichlid</name>
    <name type="synonym">Lamprologus brichardi</name>
    <dbReference type="NCBI Taxonomy" id="32507"/>
    <lineage>
        <taxon>Eukaryota</taxon>
        <taxon>Metazoa</taxon>
        <taxon>Chordata</taxon>
        <taxon>Craniata</taxon>
        <taxon>Vertebrata</taxon>
        <taxon>Euteleostomi</taxon>
        <taxon>Actinopterygii</taxon>
        <taxon>Neopterygii</taxon>
        <taxon>Teleostei</taxon>
        <taxon>Neoteleostei</taxon>
        <taxon>Acanthomorphata</taxon>
        <taxon>Ovalentaria</taxon>
        <taxon>Cichlomorphae</taxon>
        <taxon>Cichliformes</taxon>
        <taxon>Cichlidae</taxon>
        <taxon>African cichlids</taxon>
        <taxon>Pseudocrenilabrinae</taxon>
        <taxon>Lamprologini</taxon>
        <taxon>Neolamprologus</taxon>
    </lineage>
</organism>
<feature type="transmembrane region" description="Helical" evidence="8">
    <location>
        <begin position="188"/>
        <end position="209"/>
    </location>
</feature>
<dbReference type="OMA" id="SAEMLCA"/>
<evidence type="ECO:0000256" key="3">
    <source>
        <dbReference type="ARBA" id="ARBA00022989"/>
    </source>
</evidence>
<feature type="transmembrane region" description="Helical" evidence="8">
    <location>
        <begin position="71"/>
        <end position="100"/>
    </location>
</feature>
<keyword evidence="6" id="KW-0675">Receptor</keyword>
<dbReference type="AlphaFoldDB" id="A0A3Q4HZT7"/>
<dbReference type="PANTHER" id="PTHR24240">
    <property type="entry name" value="OPSIN"/>
    <property type="match status" value="1"/>
</dbReference>
<evidence type="ECO:0000313" key="10">
    <source>
        <dbReference type="Ensembl" id="ENSNBRP00000023287.1"/>
    </source>
</evidence>
<dbReference type="PROSITE" id="PS50262">
    <property type="entry name" value="G_PROTEIN_RECEP_F1_2"/>
    <property type="match status" value="1"/>
</dbReference>
<sequence>MTLGVMGNSLALLVKALLLISSSMLTILTGGQRSPWCEVVTLLKFVFVSSSIGSIVLCVQRSTGINSIDGTIFVAMVTACLASWVTGVVFGSIPVVYAWIRYDPAETLCTVFWESSSTDMLVYNLCAFSICIFFPLLLIFGCCVIMATGDLSKVTPLLGSCCMICYTPFFVSELILLAKMDLSPAPDFLRTLSTILSYLDCVLNPLIYFSHQDFREAGLTLLWNKRKPMSAVPVLTAITKYKL</sequence>
<dbReference type="GeneTree" id="ENSGT00940000174164"/>
<dbReference type="Proteomes" id="UP000261580">
    <property type="component" value="Unassembled WGS sequence"/>
</dbReference>
<evidence type="ECO:0000256" key="6">
    <source>
        <dbReference type="ARBA" id="ARBA00023170"/>
    </source>
</evidence>
<dbReference type="SUPFAM" id="SSF81321">
    <property type="entry name" value="Family A G protein-coupled receptor-like"/>
    <property type="match status" value="1"/>
</dbReference>
<dbReference type="GO" id="GO:0016020">
    <property type="term" value="C:membrane"/>
    <property type="evidence" value="ECO:0007669"/>
    <property type="project" value="UniProtKB-SubCell"/>
</dbReference>
<feature type="domain" description="G-protein coupled receptors family 1 profile" evidence="9">
    <location>
        <begin position="163"/>
        <end position="208"/>
    </location>
</feature>
<proteinExistence type="predicted"/>
<evidence type="ECO:0000256" key="7">
    <source>
        <dbReference type="ARBA" id="ARBA00023224"/>
    </source>
</evidence>
<dbReference type="Ensembl" id="ENSNBRT00000023899.1">
    <property type="protein sequence ID" value="ENSNBRP00000023287.1"/>
    <property type="gene ID" value="ENSNBRG00000017821.1"/>
</dbReference>
<dbReference type="STRING" id="32507.ENSNBRP00000023287"/>
<evidence type="ECO:0000256" key="8">
    <source>
        <dbReference type="SAM" id="Phobius"/>
    </source>
</evidence>
<dbReference type="Gene3D" id="1.20.1070.10">
    <property type="entry name" value="Rhodopsin 7-helix transmembrane proteins"/>
    <property type="match status" value="1"/>
</dbReference>
<evidence type="ECO:0000256" key="5">
    <source>
        <dbReference type="ARBA" id="ARBA00023136"/>
    </source>
</evidence>